<dbReference type="InterPro" id="IPR017853">
    <property type="entry name" value="GH"/>
</dbReference>
<evidence type="ECO:0000256" key="7">
    <source>
        <dbReference type="SAM" id="SignalP"/>
    </source>
</evidence>
<evidence type="ECO:0000256" key="1">
    <source>
        <dbReference type="ARBA" id="ARBA00009121"/>
    </source>
</evidence>
<evidence type="ECO:0000256" key="2">
    <source>
        <dbReference type="ARBA" id="ARBA00012729"/>
    </source>
</evidence>
<dbReference type="Pfam" id="PF17957">
    <property type="entry name" value="Big_7"/>
    <property type="match status" value="4"/>
</dbReference>
<sequence length="854" mass="90864">MNTRKLMKICCAAGLQMIAVHSWAQADTANYDCRALAEWSSSTVYRKGDQVRAQAQAYEAKWFNQNELPANNSGTFDVWRQLGQCISGSAPLVTLLSPSDGAVLNKNDSAVFSANASDQDGDLAQVEFFVDDISVGILSQPPYQLTWSAQLGLHTVSAVAVDAKGNLSKPATADITVRDDSGNVPPALTIETPTNNQAFKVGDTVSLAVQATDTDGQVVQVEMWQDAQRLTTLNTPPFRHDFVTVSPGSKQLRVIAQDDKGATAEASVTIQVSAASSGGCAGLSTYRAGQSYQNGELVAHNNRKYRCDIAGWCSSSAAWAYEPGVGQHWQDAWSDLGICAIAPEISFSQPNDNATLLLNQPTQIAVSASDADGAISQLELFADQTLLGSTAQNALTVEWTPGNTGPVTLSAVATDNESNQSQQTIQVTVTDQPLVVDLTAPTSGTRYVLGNAVTIKANAQALSGQISMVDFYANGVKVASDIQAPYEFNYTPATLGQLSIYATATSTSGDTTNSPAATVTVIAPPVGKTHKLIGYWHNFVNPAGCPIPLDQISDAWDIIDIAFAENDRSSNGTVHFKPFEKDIRSNCPPIDPAKFKTDMQALQAQGKVFVLSLGGAEGTITLNTDADEANFVSSLTAIIQAWGFDGLDIDLESGSNLLHGSQIQARLPRAIKQIEQNIGGDMVLTMAPEHPYVHGGMIAYSGIWGAYIPLINELRDTLDLLHVQLYNNGGLPNPYEPGSAPEGSVNMMVAHAKMLIEGFDLADGSRFMPLRDDQVAIGLPSGPQSANSGQAPIANIIAALDCLTKGTQCGTIAPSQPYPAFGGVMTWSINWDKFDGYNFSVPVGNKLTEMNQGQ</sequence>
<dbReference type="EC" id="3.2.1.14" evidence="2"/>
<reference evidence="9 10" key="1">
    <citation type="journal article" date="2015" name="BMC Genomics">
        <title>Genome mining reveals unlocked bioactive potential of marine Gram-negative bacteria.</title>
        <authorList>
            <person name="Machado H."/>
            <person name="Sonnenschein E.C."/>
            <person name="Melchiorsen J."/>
            <person name="Gram L."/>
        </authorList>
    </citation>
    <scope>NUCLEOTIDE SEQUENCE [LARGE SCALE GENOMIC DNA]</scope>
    <source>
        <strain evidence="9 10">S2471</strain>
    </source>
</reference>
<feature type="domain" description="GH18" evidence="8">
    <location>
        <begin position="530"/>
        <end position="854"/>
    </location>
</feature>
<evidence type="ECO:0000256" key="3">
    <source>
        <dbReference type="ARBA" id="ARBA00022801"/>
    </source>
</evidence>
<dbReference type="EMBL" id="JXYA01000054">
    <property type="protein sequence ID" value="KJZ06191.1"/>
    <property type="molecule type" value="Genomic_DNA"/>
</dbReference>
<dbReference type="PANTHER" id="PTHR45708:SF49">
    <property type="entry name" value="ENDOCHITINASE"/>
    <property type="match status" value="1"/>
</dbReference>
<dbReference type="CDD" id="cd12215">
    <property type="entry name" value="ChiC_BD"/>
    <property type="match status" value="1"/>
</dbReference>
<dbReference type="SUPFAM" id="SSF51055">
    <property type="entry name" value="Carbohydrate binding domain"/>
    <property type="match status" value="1"/>
</dbReference>
<gene>
    <name evidence="9" type="ORF">TW77_20270</name>
</gene>
<comment type="caution">
    <text evidence="9">The sequence shown here is derived from an EMBL/GenBank/DDBJ whole genome shotgun (WGS) entry which is preliminary data.</text>
</comment>
<dbReference type="RefSeq" id="WP_046006787.1">
    <property type="nucleotide sequence ID" value="NZ_JXYA01000054.1"/>
</dbReference>
<keyword evidence="7" id="KW-0732">Signal</keyword>
<dbReference type="GO" id="GO:0030246">
    <property type="term" value="F:carbohydrate binding"/>
    <property type="evidence" value="ECO:0007669"/>
    <property type="project" value="InterPro"/>
</dbReference>
<dbReference type="InterPro" id="IPR011583">
    <property type="entry name" value="Chitinase_II/V-like_cat"/>
</dbReference>
<dbReference type="SMART" id="SM00636">
    <property type="entry name" value="Glyco_18"/>
    <property type="match status" value="1"/>
</dbReference>
<dbReference type="InterPro" id="IPR003610">
    <property type="entry name" value="CBM5/12"/>
</dbReference>
<dbReference type="InterPro" id="IPR001579">
    <property type="entry name" value="Glyco_hydro_18_chit_AS"/>
</dbReference>
<dbReference type="InterPro" id="IPR036573">
    <property type="entry name" value="CBM_sf_5/12"/>
</dbReference>
<dbReference type="GO" id="GO:0008843">
    <property type="term" value="F:endochitinase activity"/>
    <property type="evidence" value="ECO:0007669"/>
    <property type="project" value="UniProtKB-EC"/>
</dbReference>
<dbReference type="Gene3D" id="3.20.20.80">
    <property type="entry name" value="Glycosidases"/>
    <property type="match status" value="1"/>
</dbReference>
<dbReference type="Gene3D" id="2.10.10.20">
    <property type="entry name" value="Carbohydrate-binding module superfamily 5/12"/>
    <property type="match status" value="1"/>
</dbReference>
<evidence type="ECO:0000259" key="8">
    <source>
        <dbReference type="PROSITE" id="PS51910"/>
    </source>
</evidence>
<evidence type="ECO:0000256" key="5">
    <source>
        <dbReference type="ARBA" id="ARBA00023295"/>
    </source>
</evidence>
<keyword evidence="5 6" id="KW-0326">Glycosidase</keyword>
<dbReference type="AlphaFoldDB" id="A0A0F4QEV9"/>
<dbReference type="Proteomes" id="UP000033452">
    <property type="component" value="Unassembled WGS sequence"/>
</dbReference>
<dbReference type="InterPro" id="IPR050542">
    <property type="entry name" value="Glycosyl_Hydrlase18_Chitinase"/>
</dbReference>
<dbReference type="PROSITE" id="PS01095">
    <property type="entry name" value="GH18_1"/>
    <property type="match status" value="1"/>
</dbReference>
<evidence type="ECO:0000313" key="10">
    <source>
        <dbReference type="Proteomes" id="UP000033452"/>
    </source>
</evidence>
<keyword evidence="10" id="KW-1185">Reference proteome</keyword>
<evidence type="ECO:0000313" key="9">
    <source>
        <dbReference type="EMBL" id="KJZ06191.1"/>
    </source>
</evidence>
<proteinExistence type="inferred from homology"/>
<dbReference type="SUPFAM" id="SSF51445">
    <property type="entry name" value="(Trans)glycosidases"/>
    <property type="match status" value="1"/>
</dbReference>
<dbReference type="PROSITE" id="PS51910">
    <property type="entry name" value="GH18_2"/>
    <property type="match status" value="1"/>
</dbReference>
<dbReference type="GO" id="GO:0005975">
    <property type="term" value="P:carbohydrate metabolic process"/>
    <property type="evidence" value="ECO:0007669"/>
    <property type="project" value="InterPro"/>
</dbReference>
<keyword evidence="4" id="KW-0119">Carbohydrate metabolism</keyword>
<name>A0A0F4QEV9_9GAMM</name>
<dbReference type="GO" id="GO:0008061">
    <property type="term" value="F:chitin binding"/>
    <property type="evidence" value="ECO:0007669"/>
    <property type="project" value="InterPro"/>
</dbReference>
<dbReference type="InterPro" id="IPR013783">
    <property type="entry name" value="Ig-like_fold"/>
</dbReference>
<dbReference type="InterPro" id="IPR001223">
    <property type="entry name" value="Glyco_hydro18_cat"/>
</dbReference>
<keyword evidence="3 6" id="KW-0378">Hydrolase</keyword>
<dbReference type="PANTHER" id="PTHR45708">
    <property type="entry name" value="ENDOCHITINASE"/>
    <property type="match status" value="1"/>
</dbReference>
<dbReference type="CDD" id="cd02871">
    <property type="entry name" value="GH18_chitinase_D-like"/>
    <property type="match status" value="1"/>
</dbReference>
<feature type="chain" id="PRO_5002475415" description="chitinase" evidence="7">
    <location>
        <begin position="27"/>
        <end position="854"/>
    </location>
</feature>
<organism evidence="9 10">
    <name type="scientific">Pseudoalteromonas rubra</name>
    <dbReference type="NCBI Taxonomy" id="43658"/>
    <lineage>
        <taxon>Bacteria</taxon>
        <taxon>Pseudomonadati</taxon>
        <taxon>Pseudomonadota</taxon>
        <taxon>Gammaproteobacteria</taxon>
        <taxon>Alteromonadales</taxon>
        <taxon>Pseudoalteromonadaceae</taxon>
        <taxon>Pseudoalteromonas</taxon>
    </lineage>
</organism>
<feature type="signal peptide" evidence="7">
    <location>
        <begin position="1"/>
        <end position="26"/>
    </location>
</feature>
<dbReference type="Pfam" id="PF00704">
    <property type="entry name" value="Glyco_hydro_18"/>
    <property type="match status" value="1"/>
</dbReference>
<dbReference type="SMART" id="SM00495">
    <property type="entry name" value="ChtBD3"/>
    <property type="match status" value="2"/>
</dbReference>
<protein>
    <recommendedName>
        <fullName evidence="2">chitinase</fullName>
        <ecNumber evidence="2">3.2.1.14</ecNumber>
    </recommendedName>
</protein>
<accession>A0A0F4QEV9</accession>
<evidence type="ECO:0000256" key="6">
    <source>
        <dbReference type="RuleBase" id="RU000489"/>
    </source>
</evidence>
<evidence type="ECO:0000256" key="4">
    <source>
        <dbReference type="ARBA" id="ARBA00023277"/>
    </source>
</evidence>
<comment type="similarity">
    <text evidence="1">Belongs to the glycosyl hydrolase 18 family. Chitinase class II subfamily.</text>
</comment>
<dbReference type="PATRIC" id="fig|43658.5.peg.4281"/>
<dbReference type="Gene3D" id="2.60.40.10">
    <property type="entry name" value="Immunoglobulins"/>
    <property type="match status" value="4"/>
</dbReference>
<dbReference type="GO" id="GO:0005576">
    <property type="term" value="C:extracellular region"/>
    <property type="evidence" value="ECO:0007669"/>
    <property type="project" value="InterPro"/>
</dbReference>